<name>A0ABX3ILB6_9BACT</name>
<feature type="domain" description="DHFR" evidence="7">
    <location>
        <begin position="2"/>
        <end position="167"/>
    </location>
</feature>
<proteinExistence type="inferred from homology"/>
<accession>A0ABX3ILB6</accession>
<evidence type="ECO:0000256" key="4">
    <source>
        <dbReference type="ARBA" id="ARBA00022563"/>
    </source>
</evidence>
<gene>
    <name evidence="8" type="ORF">XJ44_03725</name>
</gene>
<evidence type="ECO:0000256" key="6">
    <source>
        <dbReference type="ARBA" id="ARBA00023002"/>
    </source>
</evidence>
<comment type="caution">
    <text evidence="8">The sequence shown here is derived from an EMBL/GenBank/DDBJ whole genome shotgun (WGS) entry which is preliminary data.</text>
</comment>
<comment type="similarity">
    <text evidence="2">Belongs to the dihydrofolate reductase family.</text>
</comment>
<reference evidence="8 9" key="1">
    <citation type="submission" date="2015-06" db="EMBL/GenBank/DDBJ databases">
        <title>Genome sequencing of Thermotogales isolates from hydrothermal vents.</title>
        <authorList>
            <person name="Haverkamp T.H."/>
            <person name="Kublanov I.V."/>
            <person name="Nesbo C.L."/>
        </authorList>
    </citation>
    <scope>NUCLEOTIDE SEQUENCE [LARGE SCALE GENOMIC DNA]</scope>
    <source>
        <strain evidence="9">ik275mar</strain>
    </source>
</reference>
<dbReference type="EMBL" id="LBFC01000015">
    <property type="protein sequence ID" value="ONN27433.1"/>
    <property type="molecule type" value="Genomic_DNA"/>
</dbReference>
<dbReference type="EC" id="1.5.1.3" evidence="3"/>
<keyword evidence="4" id="KW-0554">One-carbon metabolism</keyword>
<keyword evidence="9" id="KW-1185">Reference proteome</keyword>
<dbReference type="PROSITE" id="PS51330">
    <property type="entry name" value="DHFR_2"/>
    <property type="match status" value="1"/>
</dbReference>
<dbReference type="RefSeq" id="WP_075665707.1">
    <property type="nucleotide sequence ID" value="NZ_LBFC01000015.1"/>
</dbReference>
<dbReference type="Proteomes" id="UP000242616">
    <property type="component" value="Unassembled WGS sequence"/>
</dbReference>
<dbReference type="InterPro" id="IPR012259">
    <property type="entry name" value="DHFR"/>
</dbReference>
<dbReference type="InterPro" id="IPR024072">
    <property type="entry name" value="DHFR-like_dom_sf"/>
</dbReference>
<comment type="pathway">
    <text evidence="1">Cofactor biosynthesis; tetrahydrofolate biosynthesis; 5,6,7,8-tetrahydrofolate from 7,8-dihydrofolate: step 1/1.</text>
</comment>
<organism evidence="8 9">
    <name type="scientific">Thermosipho affectus</name>
    <dbReference type="NCBI Taxonomy" id="660294"/>
    <lineage>
        <taxon>Bacteria</taxon>
        <taxon>Thermotogati</taxon>
        <taxon>Thermotogota</taxon>
        <taxon>Thermotogae</taxon>
        <taxon>Thermotogales</taxon>
        <taxon>Fervidobacteriaceae</taxon>
        <taxon>Thermosipho</taxon>
    </lineage>
</organism>
<evidence type="ECO:0000256" key="5">
    <source>
        <dbReference type="ARBA" id="ARBA00022857"/>
    </source>
</evidence>
<dbReference type="PRINTS" id="PR00070">
    <property type="entry name" value="DHFR"/>
</dbReference>
<dbReference type="Gene3D" id="3.40.430.10">
    <property type="entry name" value="Dihydrofolate Reductase, subunit A"/>
    <property type="match status" value="1"/>
</dbReference>
<dbReference type="PANTHER" id="PTHR48069:SF3">
    <property type="entry name" value="DIHYDROFOLATE REDUCTASE"/>
    <property type="match status" value="1"/>
</dbReference>
<evidence type="ECO:0000256" key="2">
    <source>
        <dbReference type="ARBA" id="ARBA00009539"/>
    </source>
</evidence>
<evidence type="ECO:0000259" key="7">
    <source>
        <dbReference type="PROSITE" id="PS51330"/>
    </source>
</evidence>
<dbReference type="InterPro" id="IPR001796">
    <property type="entry name" value="DHFR_dom"/>
</dbReference>
<evidence type="ECO:0000313" key="9">
    <source>
        <dbReference type="Proteomes" id="UP000242616"/>
    </source>
</evidence>
<protein>
    <recommendedName>
        <fullName evidence="3">dihydrofolate reductase</fullName>
        <ecNumber evidence="3">1.5.1.3</ecNumber>
    </recommendedName>
</protein>
<keyword evidence="5" id="KW-0521">NADP</keyword>
<dbReference type="Pfam" id="PF00186">
    <property type="entry name" value="DHFR_1"/>
    <property type="match status" value="1"/>
</dbReference>
<sequence>MHLSMIVVTDIFGGFSTKDYDPINWGSKEDKKHFRKITTEIGTVIMGRKTFESIGHPLKDRLNIILTTQKKENKENIIFTKGSPEKIIKFLENQKIHSAAIIGGKKVFEDFFPFVDKLYITIEPIVLENAQKLNFPKTSFKLVATNVLNSKGTIVLEYKKLSQKDFL</sequence>
<evidence type="ECO:0000313" key="8">
    <source>
        <dbReference type="EMBL" id="ONN27433.1"/>
    </source>
</evidence>
<dbReference type="CDD" id="cd00209">
    <property type="entry name" value="DHFR"/>
    <property type="match status" value="1"/>
</dbReference>
<keyword evidence="6" id="KW-0560">Oxidoreductase</keyword>
<dbReference type="SUPFAM" id="SSF53597">
    <property type="entry name" value="Dihydrofolate reductase-like"/>
    <property type="match status" value="1"/>
</dbReference>
<evidence type="ECO:0000256" key="3">
    <source>
        <dbReference type="ARBA" id="ARBA00012856"/>
    </source>
</evidence>
<dbReference type="PANTHER" id="PTHR48069">
    <property type="entry name" value="DIHYDROFOLATE REDUCTASE"/>
    <property type="match status" value="1"/>
</dbReference>
<evidence type="ECO:0000256" key="1">
    <source>
        <dbReference type="ARBA" id="ARBA00004903"/>
    </source>
</evidence>